<name>A0A376WYW8_ECOLX</name>
<dbReference type="EMBL" id="UGDD01000002">
    <property type="protein sequence ID" value="STJ53536.1"/>
    <property type="molecule type" value="Genomic_DNA"/>
</dbReference>
<evidence type="ECO:0000313" key="2">
    <source>
        <dbReference type="Proteomes" id="UP000254503"/>
    </source>
</evidence>
<gene>
    <name evidence="1" type="ORF">NCTC9045_01382</name>
</gene>
<sequence length="135" mass="15824">MNDKRISTTSIDSAFTKELQPVYVVSRHGYSRRFLSRSAAISNLAHYMVTKTFQRAGLNTNEPDEPVFSNGVLVNRMGQHTQQYLFAHDRCMRRIRRILERKREARKWLGKWDAMHDRFVKEQAELQASKPEGLL</sequence>
<reference evidence="1 2" key="1">
    <citation type="submission" date="2018-06" db="EMBL/GenBank/DDBJ databases">
        <authorList>
            <consortium name="Pathogen Informatics"/>
            <person name="Doyle S."/>
        </authorList>
    </citation>
    <scope>NUCLEOTIDE SEQUENCE [LARGE SCALE GENOMIC DNA]</scope>
    <source>
        <strain evidence="1 2">NCTC9045</strain>
    </source>
</reference>
<proteinExistence type="predicted"/>
<dbReference type="AlphaFoldDB" id="A0A376WYW8"/>
<organism evidence="1 2">
    <name type="scientific">Escherichia coli</name>
    <dbReference type="NCBI Taxonomy" id="562"/>
    <lineage>
        <taxon>Bacteria</taxon>
        <taxon>Pseudomonadati</taxon>
        <taxon>Pseudomonadota</taxon>
        <taxon>Gammaproteobacteria</taxon>
        <taxon>Enterobacterales</taxon>
        <taxon>Enterobacteriaceae</taxon>
        <taxon>Escherichia</taxon>
    </lineage>
</organism>
<protein>
    <submittedName>
        <fullName evidence="1">Uncharacterized protein</fullName>
    </submittedName>
</protein>
<accession>A0A376WYW8</accession>
<dbReference type="Proteomes" id="UP000254503">
    <property type="component" value="Unassembled WGS sequence"/>
</dbReference>
<evidence type="ECO:0000313" key="1">
    <source>
        <dbReference type="EMBL" id="STJ53536.1"/>
    </source>
</evidence>